<name>A0A0K2UKM3_LEPSM</name>
<dbReference type="EMBL" id="HACA01021417">
    <property type="protein sequence ID" value="CDW38778.1"/>
    <property type="molecule type" value="Transcribed_RNA"/>
</dbReference>
<evidence type="ECO:0000259" key="5">
    <source>
        <dbReference type="PROSITE" id="PS50011"/>
    </source>
</evidence>
<dbReference type="SUPFAM" id="SSF56112">
    <property type="entry name" value="Protein kinase-like (PK-like)"/>
    <property type="match status" value="1"/>
</dbReference>
<accession>A0A0K2UKM3</accession>
<dbReference type="InterPro" id="IPR000719">
    <property type="entry name" value="Prot_kinase_dom"/>
</dbReference>
<keyword evidence="4" id="KW-0723">Serine/threonine-protein kinase</keyword>
<dbReference type="InterPro" id="IPR011009">
    <property type="entry name" value="Kinase-like_dom_sf"/>
</dbReference>
<keyword evidence="2 3" id="KW-0067">ATP-binding</keyword>
<dbReference type="Pfam" id="PF00069">
    <property type="entry name" value="Pkinase"/>
    <property type="match status" value="1"/>
</dbReference>
<organism evidence="6">
    <name type="scientific">Lepeophtheirus salmonis</name>
    <name type="common">Salmon louse</name>
    <name type="synonym">Caligus salmonis</name>
    <dbReference type="NCBI Taxonomy" id="72036"/>
    <lineage>
        <taxon>Eukaryota</taxon>
        <taxon>Metazoa</taxon>
        <taxon>Ecdysozoa</taxon>
        <taxon>Arthropoda</taxon>
        <taxon>Crustacea</taxon>
        <taxon>Multicrustacea</taxon>
        <taxon>Hexanauplia</taxon>
        <taxon>Copepoda</taxon>
        <taxon>Siphonostomatoida</taxon>
        <taxon>Caligidae</taxon>
        <taxon>Lepeophtheirus</taxon>
    </lineage>
</organism>
<dbReference type="InterPro" id="IPR017441">
    <property type="entry name" value="Protein_kinase_ATP_BS"/>
</dbReference>
<dbReference type="Gene3D" id="1.10.510.10">
    <property type="entry name" value="Transferase(Phosphotransferase) domain 1"/>
    <property type="match status" value="1"/>
</dbReference>
<dbReference type="GO" id="GO:0004674">
    <property type="term" value="F:protein serine/threonine kinase activity"/>
    <property type="evidence" value="ECO:0007669"/>
    <property type="project" value="UniProtKB-KW"/>
</dbReference>
<dbReference type="PIRSF" id="PIRSF000654">
    <property type="entry name" value="Integrin-linked_kinase"/>
    <property type="match status" value="1"/>
</dbReference>
<proteinExistence type="inferred from homology"/>
<dbReference type="OrthoDB" id="4062651at2759"/>
<dbReference type="PANTHER" id="PTHR44329">
    <property type="entry name" value="SERINE/THREONINE-PROTEIN KINASE TNNI3K-RELATED"/>
    <property type="match status" value="1"/>
</dbReference>
<dbReference type="PROSITE" id="PS00107">
    <property type="entry name" value="PROTEIN_KINASE_ATP"/>
    <property type="match status" value="1"/>
</dbReference>
<dbReference type="InterPro" id="IPR008271">
    <property type="entry name" value="Ser/Thr_kinase_AS"/>
</dbReference>
<evidence type="ECO:0000256" key="4">
    <source>
        <dbReference type="RuleBase" id="RU000304"/>
    </source>
</evidence>
<dbReference type="InterPro" id="IPR051681">
    <property type="entry name" value="Ser/Thr_Kinases-Pseudokinases"/>
</dbReference>
<reference evidence="6" key="1">
    <citation type="submission" date="2014-05" db="EMBL/GenBank/DDBJ databases">
        <authorList>
            <person name="Chronopoulou M."/>
        </authorList>
    </citation>
    <scope>NUCLEOTIDE SEQUENCE</scope>
    <source>
        <tissue evidence="6">Whole organism</tissue>
    </source>
</reference>
<dbReference type="AlphaFoldDB" id="A0A0K2UKM3"/>
<dbReference type="Gene3D" id="3.30.200.20">
    <property type="entry name" value="Phosphorylase Kinase, domain 1"/>
    <property type="match status" value="1"/>
</dbReference>
<sequence>MVDLVKIKAILKQSFSEDPQEDFKLKSQFKIIYTSIIAENLVEYDESPIILGVGGFSNVYKGYLHGNEVAVKRFNRSRNIEANKHNFIRESILSLQLHHPNLVLLIGAIFNDTENNFSLVYENMNLGSLEDYVCNFKKSINRQFIVSILRDVADGLAYLHDIPVVHMDLKMSNVLLMSETDGVITAKLGDLGLALPVRPSKDPESYIECIRGTPAWMASELLNEGLNKFLTPAVDMYSYGMLIWALFELKMPYSGCDIAKIYSLKAKYLLPLISDVIPEGFSKLIKKCWQTNPSSRPTARFTLNSLNKWIQERKRHQYRSSEA</sequence>
<dbReference type="PROSITE" id="PS00108">
    <property type="entry name" value="PROTEIN_KINASE_ST"/>
    <property type="match status" value="1"/>
</dbReference>
<dbReference type="GO" id="GO:0005524">
    <property type="term" value="F:ATP binding"/>
    <property type="evidence" value="ECO:0007669"/>
    <property type="project" value="UniProtKB-UniRule"/>
</dbReference>
<evidence type="ECO:0000256" key="2">
    <source>
        <dbReference type="ARBA" id="ARBA00022840"/>
    </source>
</evidence>
<feature type="domain" description="Protein kinase" evidence="5">
    <location>
        <begin position="45"/>
        <end position="310"/>
    </location>
</feature>
<protein>
    <recommendedName>
        <fullName evidence="5">Protein kinase domain-containing protein</fullName>
    </recommendedName>
</protein>
<dbReference type="SMART" id="SM00220">
    <property type="entry name" value="S_TKc"/>
    <property type="match status" value="1"/>
</dbReference>
<keyword evidence="4" id="KW-0418">Kinase</keyword>
<dbReference type="PROSITE" id="PS50011">
    <property type="entry name" value="PROTEIN_KINASE_DOM"/>
    <property type="match status" value="1"/>
</dbReference>
<evidence type="ECO:0000256" key="1">
    <source>
        <dbReference type="ARBA" id="ARBA00022741"/>
    </source>
</evidence>
<keyword evidence="4" id="KW-0808">Transferase</keyword>
<comment type="similarity">
    <text evidence="4">Belongs to the protein kinase superfamily.</text>
</comment>
<evidence type="ECO:0000313" key="6">
    <source>
        <dbReference type="EMBL" id="CDW38778.1"/>
    </source>
</evidence>
<feature type="binding site" evidence="3">
    <location>
        <position position="72"/>
    </location>
    <ligand>
        <name>ATP</name>
        <dbReference type="ChEBI" id="CHEBI:30616"/>
    </ligand>
</feature>
<keyword evidence="1 3" id="KW-0547">Nucleotide-binding</keyword>
<evidence type="ECO:0000256" key="3">
    <source>
        <dbReference type="PROSITE-ProRule" id="PRU10141"/>
    </source>
</evidence>